<dbReference type="Proteomes" id="UP000032180">
    <property type="component" value="Chromosome 6"/>
</dbReference>
<organism evidence="3 4">
    <name type="scientific">Leersia perrieri</name>
    <dbReference type="NCBI Taxonomy" id="77586"/>
    <lineage>
        <taxon>Eukaryota</taxon>
        <taxon>Viridiplantae</taxon>
        <taxon>Streptophyta</taxon>
        <taxon>Embryophyta</taxon>
        <taxon>Tracheophyta</taxon>
        <taxon>Spermatophyta</taxon>
        <taxon>Magnoliopsida</taxon>
        <taxon>Liliopsida</taxon>
        <taxon>Poales</taxon>
        <taxon>Poaceae</taxon>
        <taxon>BOP clade</taxon>
        <taxon>Oryzoideae</taxon>
        <taxon>Oryzeae</taxon>
        <taxon>Oryzinae</taxon>
        <taxon>Leersia</taxon>
    </lineage>
</organism>
<accession>A0A0D9WPZ5</accession>
<evidence type="ECO:0000256" key="1">
    <source>
        <dbReference type="SAM" id="MobiDB-lite"/>
    </source>
</evidence>
<dbReference type="AlphaFoldDB" id="A0A0D9WPZ5"/>
<dbReference type="PANTHER" id="PTHR34465">
    <property type="entry name" value="CARBOXYL-TERMINAL HYDROLASE-LIKE PROTEIN, PUTATIVE (DUF627 AND DUF629)-RELATED"/>
    <property type="match status" value="1"/>
</dbReference>
<dbReference type="PANTHER" id="PTHR34465:SF3">
    <property type="entry name" value="OS09G0547900 PROTEIN"/>
    <property type="match status" value="1"/>
</dbReference>
<evidence type="ECO:0000259" key="2">
    <source>
        <dbReference type="Pfam" id="PF04780"/>
    </source>
</evidence>
<dbReference type="HOGENOM" id="CLU_016520_0_0_1"/>
<feature type="region of interest" description="Disordered" evidence="1">
    <location>
        <begin position="612"/>
        <end position="640"/>
    </location>
</feature>
<reference evidence="4" key="2">
    <citation type="submission" date="2013-12" db="EMBL/GenBank/DDBJ databases">
        <authorList>
            <person name="Yu Y."/>
            <person name="Lee S."/>
            <person name="de Baynast K."/>
            <person name="Wissotski M."/>
            <person name="Liu L."/>
            <person name="Talag J."/>
            <person name="Goicoechea J."/>
            <person name="Angelova A."/>
            <person name="Jetty R."/>
            <person name="Kudrna D."/>
            <person name="Golser W."/>
            <person name="Rivera L."/>
            <person name="Zhang J."/>
            <person name="Wing R."/>
        </authorList>
    </citation>
    <scope>NUCLEOTIDE SEQUENCE</scope>
</reference>
<dbReference type="EnsemblPlants" id="LPERR06G11660.2">
    <property type="protein sequence ID" value="LPERR06G11660.2"/>
    <property type="gene ID" value="LPERR06G11660"/>
</dbReference>
<reference evidence="3" key="3">
    <citation type="submission" date="2015-04" db="UniProtKB">
        <authorList>
            <consortium name="EnsemblPlants"/>
        </authorList>
    </citation>
    <scope>IDENTIFICATION</scope>
</reference>
<reference evidence="3 4" key="1">
    <citation type="submission" date="2012-08" db="EMBL/GenBank/DDBJ databases">
        <title>Oryza genome evolution.</title>
        <authorList>
            <person name="Wing R.A."/>
        </authorList>
    </citation>
    <scope>NUCLEOTIDE SEQUENCE</scope>
</reference>
<proteinExistence type="predicted"/>
<dbReference type="eggNOG" id="ENOG502S3ZV">
    <property type="taxonomic scope" value="Eukaryota"/>
</dbReference>
<dbReference type="InterPro" id="IPR006865">
    <property type="entry name" value="DUF629"/>
</dbReference>
<sequence length="640" mass="71355">MGIKGRGKQQRKGADAAAAREEGKRRHDDEAAALREEAVAVLRLDREGRHAEAIARAEELAATHPQSALAQHLAAGLHHNASTRAAVERTDGQGSVAHLARARVFYDQARRLAPNCVQITVGSAMARLPTAEDHDLEPDREIMRAVRIAAASPTDPAENNATFHLDGSARTATERIAMARQSAAAHYRRIMSHMNTKVIPRAVVSTLEVSKREGAATAKKRARALAERYEYSARAIMAHAHISLDFARGLDPNIDKRPFLTRILDDVNKAVVQRLTSLEIVRFRAKLLFVLGFNCAVESECQRAISIENPVDPGEEDVPPGSVPGEKLQDRISYVCRDLQRLRQKLVLKARDHWCSLPSEKQDSFRFVGLKSMHQYYVSEDDHEAVKTVSDALNFVKKNGSWRFWVCPYCVGKKIPDIDSLLHHMRNKHSDGGFWPKLLSIVDPKLVPDTDASQGDYFLKNATICHDSEENYAFHFKRMDMIFGYLFLRACTKTDQNSLSEIRDEKCSKGVSILEKIKLKLKNIPTDTSSTESNEACAEIRDLWHYFLEISLLDYRVVISPLALSFISEKLLKCMSKDEMASSKSIDVAVIDAIFPFVDGFPNIDAILPNVKDAPDSNDDDTSKAGTHGQSAEGRATTTY</sequence>
<feature type="compositionally biased region" description="Basic and acidic residues" evidence="1">
    <location>
        <begin position="12"/>
        <end position="31"/>
    </location>
</feature>
<name>A0A0D9WPZ5_9ORYZ</name>
<keyword evidence="4" id="KW-1185">Reference proteome</keyword>
<feature type="region of interest" description="Disordered" evidence="1">
    <location>
        <begin position="1"/>
        <end position="31"/>
    </location>
</feature>
<feature type="domain" description="DUF629" evidence="2">
    <location>
        <begin position="351"/>
        <end position="437"/>
    </location>
</feature>
<evidence type="ECO:0000313" key="4">
    <source>
        <dbReference type="Proteomes" id="UP000032180"/>
    </source>
</evidence>
<feature type="compositionally biased region" description="Basic residues" evidence="1">
    <location>
        <begin position="1"/>
        <end position="11"/>
    </location>
</feature>
<protein>
    <recommendedName>
        <fullName evidence="2">DUF629 domain-containing protein</fullName>
    </recommendedName>
</protein>
<dbReference type="Gramene" id="LPERR06G11660.2">
    <property type="protein sequence ID" value="LPERR06G11660.2"/>
    <property type="gene ID" value="LPERR06G11660"/>
</dbReference>
<dbReference type="Pfam" id="PF04780">
    <property type="entry name" value="DUF629"/>
    <property type="match status" value="1"/>
</dbReference>
<feature type="compositionally biased region" description="Polar residues" evidence="1">
    <location>
        <begin position="624"/>
        <end position="640"/>
    </location>
</feature>
<evidence type="ECO:0000313" key="3">
    <source>
        <dbReference type="EnsemblPlants" id="LPERR06G11660.2"/>
    </source>
</evidence>